<dbReference type="InterPro" id="IPR036590">
    <property type="entry name" value="SRAP-like"/>
</dbReference>
<keyword evidence="6" id="KW-0238">DNA-binding</keyword>
<keyword evidence="7" id="KW-0456">Lyase</keyword>
<gene>
    <name evidence="9" type="ORF">ND2E_3475</name>
</gene>
<comment type="similarity">
    <text evidence="1 8">Belongs to the SOS response-associated peptidase family.</text>
</comment>
<dbReference type="InterPro" id="IPR003738">
    <property type="entry name" value="SRAP"/>
</dbReference>
<dbReference type="OrthoDB" id="6192129at2"/>
<sequence>MCGRMNFDNKHSKVISEFFGCDFSAPSNNNLSPGQSVATLVSCDTTDGSTSTLGEEPSFKQLDSTWGISWSKRLLINAQSETVLSKATFKSAIKSHRCLIPCSGWYEWRTEQGKKQKYLFSQVNDEPMLMAGIWYAQQSKRQGHSQSTNEELSSEPKQQLVTLTTAPNSKCAEYHQRMPVIVLPQYRDFWFYSPAEQLPPLFQAIDAGYIKVTAA</sequence>
<dbReference type="RefSeq" id="WP_033094321.1">
    <property type="nucleotide sequence ID" value="NZ_JQED01000035.1"/>
</dbReference>
<dbReference type="GO" id="GO:0003697">
    <property type="term" value="F:single-stranded DNA binding"/>
    <property type="evidence" value="ECO:0007669"/>
    <property type="project" value="InterPro"/>
</dbReference>
<comment type="caution">
    <text evidence="9">The sequence shown here is derived from an EMBL/GenBank/DDBJ whole genome shotgun (WGS) entry which is preliminary data.</text>
</comment>
<keyword evidence="5" id="KW-0190">Covalent protein-DNA linkage</keyword>
<dbReference type="Gene3D" id="3.90.1680.10">
    <property type="entry name" value="SOS response associated peptidase-like"/>
    <property type="match status" value="1"/>
</dbReference>
<reference evidence="9 10" key="1">
    <citation type="submission" date="2014-08" db="EMBL/GenBank/DDBJ databases">
        <title>Genomic and Phenotypic Diversity of Colwellia psychrerythraea strains from Disparate Marine Basins.</title>
        <authorList>
            <person name="Techtmann S.M."/>
            <person name="Stelling S.C."/>
            <person name="Utturkar S.M."/>
            <person name="Alshibli N."/>
            <person name="Harris A."/>
            <person name="Brown S.D."/>
            <person name="Hazen T.C."/>
        </authorList>
    </citation>
    <scope>NUCLEOTIDE SEQUENCE [LARGE SCALE GENOMIC DNA]</scope>
    <source>
        <strain evidence="9 10">ND2E</strain>
    </source>
</reference>
<dbReference type="PATRIC" id="fig|28229.4.peg.2624"/>
<dbReference type="GO" id="GO:0106300">
    <property type="term" value="P:protein-DNA covalent cross-linking repair"/>
    <property type="evidence" value="ECO:0007669"/>
    <property type="project" value="InterPro"/>
</dbReference>
<organism evidence="9 10">
    <name type="scientific">Colwellia psychrerythraea</name>
    <name type="common">Vibrio psychroerythus</name>
    <dbReference type="NCBI Taxonomy" id="28229"/>
    <lineage>
        <taxon>Bacteria</taxon>
        <taxon>Pseudomonadati</taxon>
        <taxon>Pseudomonadota</taxon>
        <taxon>Gammaproteobacteria</taxon>
        <taxon>Alteromonadales</taxon>
        <taxon>Colwelliaceae</taxon>
        <taxon>Colwellia</taxon>
    </lineage>
</organism>
<protein>
    <recommendedName>
        <fullName evidence="8">Abasic site processing protein</fullName>
        <ecNumber evidence="8">3.4.-.-</ecNumber>
    </recommendedName>
</protein>
<proteinExistence type="inferred from homology"/>
<dbReference type="PANTHER" id="PTHR13604">
    <property type="entry name" value="DC12-RELATED"/>
    <property type="match status" value="1"/>
</dbReference>
<keyword evidence="3" id="KW-0227">DNA damage</keyword>
<dbReference type="Proteomes" id="UP000029843">
    <property type="component" value="Unassembled WGS sequence"/>
</dbReference>
<accession>A0A099KK25</accession>
<evidence type="ECO:0000256" key="5">
    <source>
        <dbReference type="ARBA" id="ARBA00023124"/>
    </source>
</evidence>
<dbReference type="AlphaFoldDB" id="A0A099KK25"/>
<dbReference type="Pfam" id="PF02586">
    <property type="entry name" value="SRAP"/>
    <property type="match status" value="1"/>
</dbReference>
<evidence type="ECO:0000256" key="2">
    <source>
        <dbReference type="ARBA" id="ARBA00022670"/>
    </source>
</evidence>
<evidence type="ECO:0000313" key="9">
    <source>
        <dbReference type="EMBL" id="KGJ90327.1"/>
    </source>
</evidence>
<keyword evidence="4 8" id="KW-0378">Hydrolase</keyword>
<evidence type="ECO:0000256" key="1">
    <source>
        <dbReference type="ARBA" id="ARBA00008136"/>
    </source>
</evidence>
<evidence type="ECO:0000256" key="4">
    <source>
        <dbReference type="ARBA" id="ARBA00022801"/>
    </source>
</evidence>
<keyword evidence="2 8" id="KW-0645">Protease</keyword>
<evidence type="ECO:0000256" key="8">
    <source>
        <dbReference type="RuleBase" id="RU364100"/>
    </source>
</evidence>
<evidence type="ECO:0000256" key="7">
    <source>
        <dbReference type="ARBA" id="ARBA00023239"/>
    </source>
</evidence>
<dbReference type="GO" id="GO:0016829">
    <property type="term" value="F:lyase activity"/>
    <property type="evidence" value="ECO:0007669"/>
    <property type="project" value="UniProtKB-KW"/>
</dbReference>
<evidence type="ECO:0000256" key="3">
    <source>
        <dbReference type="ARBA" id="ARBA00022763"/>
    </source>
</evidence>
<name>A0A099KK25_COLPS</name>
<dbReference type="EC" id="3.4.-.-" evidence="8"/>
<dbReference type="GO" id="GO:0006508">
    <property type="term" value="P:proteolysis"/>
    <property type="evidence" value="ECO:0007669"/>
    <property type="project" value="UniProtKB-KW"/>
</dbReference>
<dbReference type="GO" id="GO:0008233">
    <property type="term" value="F:peptidase activity"/>
    <property type="evidence" value="ECO:0007669"/>
    <property type="project" value="UniProtKB-KW"/>
</dbReference>
<dbReference type="EMBL" id="JQED01000035">
    <property type="protein sequence ID" value="KGJ90327.1"/>
    <property type="molecule type" value="Genomic_DNA"/>
</dbReference>
<evidence type="ECO:0000313" key="10">
    <source>
        <dbReference type="Proteomes" id="UP000029843"/>
    </source>
</evidence>
<evidence type="ECO:0000256" key="6">
    <source>
        <dbReference type="ARBA" id="ARBA00023125"/>
    </source>
</evidence>
<dbReference type="SUPFAM" id="SSF143081">
    <property type="entry name" value="BB1717-like"/>
    <property type="match status" value="1"/>
</dbReference>
<dbReference type="PANTHER" id="PTHR13604:SF0">
    <property type="entry name" value="ABASIC SITE PROCESSING PROTEIN HMCES"/>
    <property type="match status" value="1"/>
</dbReference>